<gene>
    <name evidence="1" type="ORF">B597_000240</name>
</gene>
<comment type="caution">
    <text evidence="1">The sequence shown here is derived from an EMBL/GenBank/DDBJ whole genome shotgun (WGS) entry which is preliminary data.</text>
</comment>
<proteinExistence type="predicted"/>
<accession>A0A061JWQ7</accession>
<dbReference type="eggNOG" id="ENOG502ZEME">
    <property type="taxonomic scope" value="Bacteria"/>
</dbReference>
<evidence type="ECO:0000313" key="1">
    <source>
        <dbReference type="EMBL" id="EWC43370.1"/>
    </source>
</evidence>
<sequence>MTKLPYIQPERELHYNIGIVLLVLHILAQTKNQKKVLTIDKIQSFCFLATRPTLLNRVLHLANKEGIYIDESDYYTIETLSPNTEELYDRERLLIIMKILASKEFLLVDHSNADGFLFDLTAIGKAKAEQLNDGYFQKIRSFTELLSALQSQSPTKLNGYIVSALKQEA</sequence>
<name>A0A061JWQ7_STUST</name>
<dbReference type="Pfam" id="PF20290">
    <property type="entry name" value="MC4"/>
    <property type="match status" value="1"/>
</dbReference>
<organism evidence="1 2">
    <name type="scientific">Stutzerimonas stutzeri KOS6</name>
    <dbReference type="NCBI Taxonomy" id="1218352"/>
    <lineage>
        <taxon>Bacteria</taxon>
        <taxon>Pseudomonadati</taxon>
        <taxon>Pseudomonadota</taxon>
        <taxon>Gammaproteobacteria</taxon>
        <taxon>Pseudomonadales</taxon>
        <taxon>Pseudomonadaceae</taxon>
        <taxon>Stutzerimonas</taxon>
    </lineage>
</organism>
<dbReference type="RefSeq" id="WP_003296746.1">
    <property type="nucleotide sequence ID" value="NZ_KK020676.1"/>
</dbReference>
<evidence type="ECO:0000313" key="2">
    <source>
        <dbReference type="Proteomes" id="UP000026923"/>
    </source>
</evidence>
<reference evidence="1 2" key="1">
    <citation type="journal article" date="2013" name="Genome Announc.">
        <title>Draft Genome of the Nitrogen-Fixing Bacterium Pseudomonas stutzeri Strain KOS6 Isolated from Industrial Hydrocarbon Sludge.</title>
        <authorList>
            <person name="Grigoryeva T.V."/>
            <person name="Laikov A.V."/>
            <person name="Naumova R.P."/>
            <person name="Manolov A.I."/>
            <person name="Larin A.K."/>
            <person name="Karpova I.Y."/>
            <person name="Semashko T.A."/>
            <person name="Alexeev D.G."/>
            <person name="Kostryukova E.S."/>
            <person name="Muller R."/>
            <person name="Govorun V.M."/>
        </authorList>
    </citation>
    <scope>NUCLEOTIDE SEQUENCE [LARGE SCALE GENOMIC DNA]</scope>
    <source>
        <strain evidence="1 2">KOS6</strain>
    </source>
</reference>
<dbReference type="AlphaFoldDB" id="A0A061JWQ7"/>
<dbReference type="InterPro" id="IPR046902">
    <property type="entry name" value="ABC-3C_MC4"/>
</dbReference>
<dbReference type="HOGENOM" id="CLU_134970_0_0_6"/>
<protein>
    <submittedName>
        <fullName evidence="1">Uncharacterized protein</fullName>
    </submittedName>
</protein>
<dbReference type="Proteomes" id="UP000026923">
    <property type="component" value="Unassembled WGS sequence"/>
</dbReference>
<dbReference type="OrthoDB" id="7062733at2"/>
<dbReference type="EMBL" id="AMCZ02000001">
    <property type="protein sequence ID" value="EWC43370.1"/>
    <property type="molecule type" value="Genomic_DNA"/>
</dbReference>